<dbReference type="Proteomes" id="UP000411588">
    <property type="component" value="Unassembled WGS sequence"/>
</dbReference>
<dbReference type="Proteomes" id="UP000189137">
    <property type="component" value="Unassembled WGS sequence"/>
</dbReference>
<evidence type="ECO:0000313" key="4">
    <source>
        <dbReference type="Proteomes" id="UP000189137"/>
    </source>
</evidence>
<dbReference type="EMBL" id="UFWD01000001">
    <property type="protein sequence ID" value="SUY24166.1"/>
    <property type="molecule type" value="Genomic_DNA"/>
</dbReference>
<organism evidence="2">
    <name type="scientific">Clostridioides difficile</name>
    <name type="common">Peptoclostridium difficile</name>
    <dbReference type="NCBI Taxonomy" id="1496"/>
    <lineage>
        <taxon>Bacteria</taxon>
        <taxon>Bacillati</taxon>
        <taxon>Bacillota</taxon>
        <taxon>Clostridia</taxon>
        <taxon>Peptostreptococcales</taxon>
        <taxon>Peptostreptococcaceae</taxon>
        <taxon>Clostridioides</taxon>
    </lineage>
</organism>
<protein>
    <submittedName>
        <fullName evidence="2">Uncharacterized protein</fullName>
    </submittedName>
</protein>
<reference evidence="1 4" key="1">
    <citation type="submission" date="2017-02" db="EMBL/GenBank/DDBJ databases">
        <authorList>
            <consortium name="Pathogen Informatics"/>
        </authorList>
    </citation>
    <scope>NUCLEOTIDE SEQUENCE [LARGE SCALE GENOMIC DNA]</scope>
    <source>
        <strain evidence="5">clo34</strain>
        <strain evidence="3">Clo34</strain>
        <strain evidence="1 4">VRECD0157</strain>
    </source>
</reference>
<evidence type="ECO:0000313" key="3">
    <source>
        <dbReference type="EMBL" id="VFD33017.1"/>
    </source>
</evidence>
<sequence>MIKVSLCVICSKYKVHIVIKQKFHINEEKNIK</sequence>
<evidence type="ECO:0000313" key="2">
    <source>
        <dbReference type="EMBL" id="SUY24166.1"/>
    </source>
</evidence>
<name>A0A346WUY3_CLODI</name>
<dbReference type="EMBL" id="FUPS01000004">
    <property type="protein sequence ID" value="SJS16038.1"/>
    <property type="molecule type" value="Genomic_DNA"/>
</dbReference>
<gene>
    <name evidence="2" type="ORF">NCTC13307_02136</name>
    <name evidence="3" type="ORF">SAMEA1402399_02363</name>
    <name evidence="1" type="ORF">SAMEA3375112_01379</name>
</gene>
<dbReference type="AlphaFoldDB" id="A0A346WUY3"/>
<dbReference type="EMBL" id="CAADAN010000008">
    <property type="protein sequence ID" value="VFD33017.1"/>
    <property type="molecule type" value="Genomic_DNA"/>
</dbReference>
<evidence type="ECO:0000313" key="5">
    <source>
        <dbReference type="Proteomes" id="UP000411588"/>
    </source>
</evidence>
<reference evidence="2" key="2">
    <citation type="submission" date="2018-06" db="EMBL/GenBank/DDBJ databases">
        <authorList>
            <consortium name="Pathogen Informatics"/>
            <person name="Doyle S."/>
        </authorList>
    </citation>
    <scope>NUCLEOTIDE SEQUENCE</scope>
    <source>
        <strain evidence="2">NCTC13307</strain>
    </source>
</reference>
<proteinExistence type="predicted"/>
<accession>A0A346WUY3</accession>
<evidence type="ECO:0000313" key="1">
    <source>
        <dbReference type="EMBL" id="SJS16038.1"/>
    </source>
</evidence>